<dbReference type="PANTHER" id="PTHR11929">
    <property type="entry name" value="ALPHA- 1,3 -FUCOSYLTRANSFERASE"/>
    <property type="match status" value="1"/>
</dbReference>
<dbReference type="UniPathway" id="UPA00378"/>
<evidence type="ECO:0000259" key="13">
    <source>
        <dbReference type="Pfam" id="PF00852"/>
    </source>
</evidence>
<dbReference type="AlphaFoldDB" id="A0A8J1IQV3"/>
<evidence type="ECO:0000256" key="10">
    <source>
        <dbReference type="ARBA" id="ARBA00023180"/>
    </source>
</evidence>
<feature type="domain" description="Fucosyltransferase N-terminal" evidence="14">
    <location>
        <begin position="73"/>
        <end position="179"/>
    </location>
</feature>
<evidence type="ECO:0000256" key="5">
    <source>
        <dbReference type="ARBA" id="ARBA00022679"/>
    </source>
</evidence>
<reference evidence="16" key="1">
    <citation type="submission" date="2025-08" db="UniProtKB">
        <authorList>
            <consortium name="RefSeq"/>
        </authorList>
    </citation>
    <scope>IDENTIFICATION</scope>
    <source>
        <strain evidence="16">Nigerian</strain>
        <tissue evidence="16">Liver and blood</tissue>
    </source>
</reference>
<evidence type="ECO:0000259" key="14">
    <source>
        <dbReference type="Pfam" id="PF17039"/>
    </source>
</evidence>
<keyword evidence="4 12" id="KW-0328">Glycosyltransferase</keyword>
<dbReference type="InterPro" id="IPR001503">
    <property type="entry name" value="Glyco_trans_10"/>
</dbReference>
<dbReference type="InterPro" id="IPR038577">
    <property type="entry name" value="GT10-like_C_sf"/>
</dbReference>
<comment type="catalytic activity">
    <reaction evidence="11">
        <text>an N-acetyl-alpha-neuraminyl-(2-&gt;3)-beta-D-galactosyl-(1-&gt;4)-N-acetyl-beta-D-glucosaminyl derivative + GDP-beta-L-fucose = an alpha-Neu5Ac-(2-&gt;3)-beta-D-Gal-(1-&gt;4)-[alpha-L-Fuc-(1-&gt;3)]-beta-D-GlcNAc derivative + GDP + H(+)</text>
        <dbReference type="Rhea" id="RHEA:56076"/>
        <dbReference type="ChEBI" id="CHEBI:15378"/>
        <dbReference type="ChEBI" id="CHEBI:57273"/>
        <dbReference type="ChEBI" id="CHEBI:58189"/>
        <dbReference type="ChEBI" id="CHEBI:136545"/>
        <dbReference type="ChEBI" id="CHEBI:139509"/>
    </reaction>
    <physiologicalReaction direction="left-to-right" evidence="11">
        <dbReference type="Rhea" id="RHEA:56077"/>
    </physiologicalReaction>
</comment>
<keyword evidence="7" id="KW-0735">Signal-anchor</keyword>
<dbReference type="FunFam" id="3.40.50.11660:FF:000001">
    <property type="entry name" value="alpha-(1,3)-fucosyltransferase 9"/>
    <property type="match status" value="1"/>
</dbReference>
<dbReference type="InterPro" id="IPR055270">
    <property type="entry name" value="Glyco_tran_10_C"/>
</dbReference>
<evidence type="ECO:0000256" key="1">
    <source>
        <dbReference type="ARBA" id="ARBA00004167"/>
    </source>
</evidence>
<keyword evidence="10" id="KW-0325">Glycoprotein</keyword>
<evidence type="ECO:0000256" key="9">
    <source>
        <dbReference type="ARBA" id="ARBA00023136"/>
    </source>
</evidence>
<comment type="similarity">
    <text evidence="3 12">Belongs to the glycosyltransferase 10 family.</text>
</comment>
<comment type="pathway">
    <text evidence="2">Protein modification; protein glycosylation.</text>
</comment>
<keyword evidence="8 12" id="KW-1133">Transmembrane helix</keyword>
<evidence type="ECO:0000256" key="7">
    <source>
        <dbReference type="ARBA" id="ARBA00022968"/>
    </source>
</evidence>
<feature type="transmembrane region" description="Helical" evidence="12">
    <location>
        <begin position="20"/>
        <end position="38"/>
    </location>
</feature>
<evidence type="ECO:0000256" key="2">
    <source>
        <dbReference type="ARBA" id="ARBA00004922"/>
    </source>
</evidence>
<dbReference type="GO" id="GO:0046920">
    <property type="term" value="F:alpha-(1-&gt;3)-fucosyltransferase activity"/>
    <property type="evidence" value="ECO:0000318"/>
    <property type="project" value="GO_Central"/>
</dbReference>
<dbReference type="Pfam" id="PF17039">
    <property type="entry name" value="Glyco_tran_10_N"/>
    <property type="match status" value="1"/>
</dbReference>
<dbReference type="RefSeq" id="XP_031747984.1">
    <property type="nucleotide sequence ID" value="XM_031892124.1"/>
</dbReference>
<evidence type="ECO:0000256" key="8">
    <source>
        <dbReference type="ARBA" id="ARBA00022989"/>
    </source>
</evidence>
<evidence type="ECO:0000256" key="12">
    <source>
        <dbReference type="RuleBase" id="RU003832"/>
    </source>
</evidence>
<dbReference type="OrthoDB" id="427096at2759"/>
<dbReference type="KEGG" id="xtr:100498016"/>
<evidence type="ECO:0000256" key="3">
    <source>
        <dbReference type="ARBA" id="ARBA00008919"/>
    </source>
</evidence>
<dbReference type="InterPro" id="IPR031481">
    <property type="entry name" value="Glyco_tran_10_N"/>
</dbReference>
<dbReference type="GO" id="GO:0032580">
    <property type="term" value="C:Golgi cisterna membrane"/>
    <property type="evidence" value="ECO:0007669"/>
    <property type="project" value="UniProtKB-SubCell"/>
</dbReference>
<name>A0A8J1IQV3_XENTR</name>
<evidence type="ECO:0000256" key="11">
    <source>
        <dbReference type="ARBA" id="ARBA00036481"/>
    </source>
</evidence>
<dbReference type="AGR" id="Xenbase:XB-GENE-29083987"/>
<evidence type="ECO:0000313" key="17">
    <source>
        <dbReference type="Xenbase" id="XB-GENE-29083987"/>
    </source>
</evidence>
<dbReference type="PANTHER" id="PTHR11929:SF242">
    <property type="entry name" value="FUCOSYLTRANSFERASE"/>
    <property type="match status" value="1"/>
</dbReference>
<dbReference type="Xenbase" id="XB-GENE-29083987">
    <property type="gene designation" value="LOC100498016"/>
</dbReference>
<evidence type="ECO:0000256" key="4">
    <source>
        <dbReference type="ARBA" id="ARBA00022676"/>
    </source>
</evidence>
<dbReference type="OMA" id="WKALNDR"/>
<keyword evidence="15" id="KW-1185">Reference proteome</keyword>
<organism evidence="15 16">
    <name type="scientific">Xenopus tropicalis</name>
    <name type="common">Western clawed frog</name>
    <name type="synonym">Silurana tropicalis</name>
    <dbReference type="NCBI Taxonomy" id="8364"/>
    <lineage>
        <taxon>Eukaryota</taxon>
        <taxon>Metazoa</taxon>
        <taxon>Chordata</taxon>
        <taxon>Craniata</taxon>
        <taxon>Vertebrata</taxon>
        <taxon>Euteleostomi</taxon>
        <taxon>Amphibia</taxon>
        <taxon>Batrachia</taxon>
        <taxon>Anura</taxon>
        <taxon>Pipoidea</taxon>
        <taxon>Pipidae</taxon>
        <taxon>Xenopodinae</taxon>
        <taxon>Xenopus</taxon>
        <taxon>Silurana</taxon>
    </lineage>
</organism>
<dbReference type="Gene3D" id="3.40.50.11660">
    <property type="entry name" value="Glycosyl transferase family 10, C-terminal domain"/>
    <property type="match status" value="1"/>
</dbReference>
<keyword evidence="9 12" id="KW-0472">Membrane</keyword>
<protein>
    <recommendedName>
        <fullName evidence="12">Fucosyltransferase</fullName>
        <ecNumber evidence="12">2.4.1.-</ecNumber>
    </recommendedName>
</protein>
<accession>A0A8J1IQV3</accession>
<dbReference type="SUPFAM" id="SSF53756">
    <property type="entry name" value="UDP-Glycosyltransferase/glycogen phosphorylase"/>
    <property type="match status" value="1"/>
</dbReference>
<dbReference type="GeneID" id="100498016"/>
<gene>
    <name evidence="16 17" type="primary">LOC100498016</name>
</gene>
<sequence length="373" mass="44322">MFSLSFYSVTMMLRQIAQKYVKWILPIFLFISILSFAWRRSLVTTVFLNCQETEVVKNTSLDTKILTDNKETELVILVWVYPYGERFPLDSCETVYGISGCKLTADRQLYNVADAVIIHHADIMYNKETLPQTPRPHYQRWVWFNLEPPLIIQNLHFLDNLFNLTMTFRQDSDIYVTYGRIEAVKEPQNVTIPPKSKLVAWVVSKWYPGAPRIKYYEELKKYISVDVYGNEHMKLSKQDFYNTIIQYKFYLAFENSIYKDYITEKLWSNSLGTWSVPVVLGTSRKNYERFIPGDAFIHVDDFPSAKELAHFLFELDKDDERYRKYFNWRHHHHVKVSDGWPGWYCKACRVLKEQTEYQVIPSVEKWFLGNASF</sequence>
<evidence type="ECO:0000256" key="6">
    <source>
        <dbReference type="ARBA" id="ARBA00022692"/>
    </source>
</evidence>
<keyword evidence="6 12" id="KW-0812">Transmembrane</keyword>
<keyword evidence="5 12" id="KW-0808">Transferase</keyword>
<comment type="subcellular location">
    <subcellularLocation>
        <location evidence="12">Golgi apparatus</location>
        <location evidence="12">Golgi stack membrane</location>
        <topology evidence="12">Single-pass type II membrane protein</topology>
    </subcellularLocation>
    <subcellularLocation>
        <location evidence="1">Membrane</location>
        <topology evidence="1">Single-pass membrane protein</topology>
    </subcellularLocation>
</comment>
<evidence type="ECO:0000313" key="15">
    <source>
        <dbReference type="Proteomes" id="UP000008143"/>
    </source>
</evidence>
<feature type="domain" description="Fucosyltransferase C-terminal" evidence="13">
    <location>
        <begin position="193"/>
        <end position="366"/>
    </location>
</feature>
<dbReference type="Proteomes" id="UP000008143">
    <property type="component" value="Chromosome 8"/>
</dbReference>
<dbReference type="Pfam" id="PF00852">
    <property type="entry name" value="Glyco_transf_10"/>
    <property type="match status" value="1"/>
</dbReference>
<evidence type="ECO:0000313" key="16">
    <source>
        <dbReference type="RefSeq" id="XP_031747984.1"/>
    </source>
</evidence>
<dbReference type="EC" id="2.4.1.-" evidence="12"/>
<keyword evidence="12" id="KW-0333">Golgi apparatus</keyword>
<proteinExistence type="inferred from homology"/>